<accession>A0ABW2TT31</accession>
<proteinExistence type="predicted"/>
<feature type="compositionally biased region" description="Low complexity" evidence="1">
    <location>
        <begin position="47"/>
        <end position="61"/>
    </location>
</feature>
<dbReference type="EMBL" id="JBHTEY010000004">
    <property type="protein sequence ID" value="MFC7616304.1"/>
    <property type="molecule type" value="Genomic_DNA"/>
</dbReference>
<gene>
    <name evidence="2" type="ORF">ACFQV2_25360</name>
</gene>
<protein>
    <submittedName>
        <fullName evidence="2">FAD-dependent oxidoreductase</fullName>
    </submittedName>
</protein>
<evidence type="ECO:0000313" key="2">
    <source>
        <dbReference type="EMBL" id="MFC7616304.1"/>
    </source>
</evidence>
<dbReference type="Proteomes" id="UP001596512">
    <property type="component" value="Unassembled WGS sequence"/>
</dbReference>
<evidence type="ECO:0000256" key="1">
    <source>
        <dbReference type="SAM" id="MobiDB-lite"/>
    </source>
</evidence>
<sequence length="61" mass="6079">MWDVVVVGAGPAGSAAALSALRRDPSARVLVLDAADFPGTRCAGTASRRTPSTCSVSTSTS</sequence>
<dbReference type="InterPro" id="IPR036188">
    <property type="entry name" value="FAD/NAD-bd_sf"/>
</dbReference>
<dbReference type="Gene3D" id="3.50.50.60">
    <property type="entry name" value="FAD/NAD(P)-binding domain"/>
    <property type="match status" value="1"/>
</dbReference>
<reference evidence="3" key="1">
    <citation type="journal article" date="2019" name="Int. J. Syst. Evol. Microbiol.">
        <title>The Global Catalogue of Microorganisms (GCM) 10K type strain sequencing project: providing services to taxonomists for standard genome sequencing and annotation.</title>
        <authorList>
            <consortium name="The Broad Institute Genomics Platform"/>
            <consortium name="The Broad Institute Genome Sequencing Center for Infectious Disease"/>
            <person name="Wu L."/>
            <person name="Ma J."/>
        </authorList>
    </citation>
    <scope>NUCLEOTIDE SEQUENCE [LARGE SCALE GENOMIC DNA]</scope>
    <source>
        <strain evidence="3">JCM 17695</strain>
    </source>
</reference>
<comment type="caution">
    <text evidence="2">The sequence shown here is derived from an EMBL/GenBank/DDBJ whole genome shotgun (WGS) entry which is preliminary data.</text>
</comment>
<name>A0ABW2TT31_9PSEU</name>
<evidence type="ECO:0000313" key="3">
    <source>
        <dbReference type="Proteomes" id="UP001596512"/>
    </source>
</evidence>
<dbReference type="SUPFAM" id="SSF51905">
    <property type="entry name" value="FAD/NAD(P)-binding domain"/>
    <property type="match status" value="1"/>
</dbReference>
<keyword evidence="3" id="KW-1185">Reference proteome</keyword>
<feature type="region of interest" description="Disordered" evidence="1">
    <location>
        <begin position="42"/>
        <end position="61"/>
    </location>
</feature>
<dbReference type="Pfam" id="PF13450">
    <property type="entry name" value="NAD_binding_8"/>
    <property type="match status" value="1"/>
</dbReference>
<organism evidence="2 3">
    <name type="scientific">Actinokineospora soli</name>
    <dbReference type="NCBI Taxonomy" id="1048753"/>
    <lineage>
        <taxon>Bacteria</taxon>
        <taxon>Bacillati</taxon>
        <taxon>Actinomycetota</taxon>
        <taxon>Actinomycetes</taxon>
        <taxon>Pseudonocardiales</taxon>
        <taxon>Pseudonocardiaceae</taxon>
        <taxon>Actinokineospora</taxon>
    </lineage>
</organism>